<name>A0A0U5JHW9_LIMRT</name>
<dbReference type="GO" id="GO:0004386">
    <property type="term" value="F:helicase activity"/>
    <property type="evidence" value="ECO:0007669"/>
    <property type="project" value="UniProtKB-KW"/>
</dbReference>
<dbReference type="Gene3D" id="3.40.50.300">
    <property type="entry name" value="P-loop containing nucleotide triphosphate hydrolases"/>
    <property type="match status" value="1"/>
</dbReference>
<dbReference type="InterPro" id="IPR014818">
    <property type="entry name" value="Phage/plasmid_primase_P4_C"/>
</dbReference>
<keyword evidence="4" id="KW-0067">ATP-binding</keyword>
<dbReference type="InterPro" id="IPR004968">
    <property type="entry name" value="DNA_primase/NTPase_C"/>
</dbReference>
<dbReference type="PANTHER" id="PTHR35372:SF2">
    <property type="entry name" value="SF3 HELICASE DOMAIN-CONTAINING PROTEIN"/>
    <property type="match status" value="1"/>
</dbReference>
<keyword evidence="2" id="KW-0378">Hydrolase</keyword>
<dbReference type="NCBIfam" id="TIGR01613">
    <property type="entry name" value="primase_Cterm"/>
    <property type="match status" value="1"/>
</dbReference>
<evidence type="ECO:0000256" key="1">
    <source>
        <dbReference type="ARBA" id="ARBA00022741"/>
    </source>
</evidence>
<dbReference type="PROSITE" id="PS51206">
    <property type="entry name" value="SF3_HELICASE_1"/>
    <property type="match status" value="1"/>
</dbReference>
<evidence type="ECO:0000256" key="2">
    <source>
        <dbReference type="ARBA" id="ARBA00022801"/>
    </source>
</evidence>
<dbReference type="InterPro" id="IPR027417">
    <property type="entry name" value="P-loop_NTPase"/>
</dbReference>
<evidence type="ECO:0000259" key="5">
    <source>
        <dbReference type="PROSITE" id="PS51206"/>
    </source>
</evidence>
<proteinExistence type="predicted"/>
<reference evidence="6" key="1">
    <citation type="submission" date="2015-10" db="EMBL/GenBank/DDBJ databases">
        <authorList>
            <person name="Gilbert D.G."/>
        </authorList>
    </citation>
    <scope>NUCLEOTIDE SEQUENCE</scope>
    <source>
        <strain evidence="6">Pg-3b</strain>
    </source>
</reference>
<evidence type="ECO:0000256" key="4">
    <source>
        <dbReference type="ARBA" id="ARBA00022840"/>
    </source>
</evidence>
<dbReference type="Pfam" id="PF03288">
    <property type="entry name" value="Pox_D5"/>
    <property type="match status" value="1"/>
</dbReference>
<evidence type="ECO:0000256" key="3">
    <source>
        <dbReference type="ARBA" id="ARBA00022806"/>
    </source>
</evidence>
<accession>A0A0U5JHW9</accession>
<keyword evidence="1" id="KW-0547">Nucleotide-binding</keyword>
<sequence length="789" mass="89470">MANSANTQDILDNVTKKYMITNNSTTQEISEAAAAFAADPAHTKILAGGADKQTLDIYRTLVKVFRGEKLSEYDNTTVNPADNRVKPEDDKDLDNLFSKENKPGETINLKIGGLNTSWNYDWHDYPQHEFNEVGAAQRLTDAVKEHVAYDVDRGMFRAWNNKRWVWISSEINQLTQLTREILNCMVNEASDVFADESSDGFKDTKKKIDRLGTQPKMIQILKLTQTEDLLGVSNVRYNSENYLINCLNGEIDILTGKLLNHNKEHLFTKIIPFNYNPDNHSDDWDNFLNVTFQSDNNMINYFKMAIGDSALSGINTDRHMYVNYGKNGHDGKSVAMNTIRHVLGGDATDGSGFADTADIKTFLKNKSASGSSARPDLANLDGVRLVTPTEPSKNDELDEGAVKSMTGKSDSMKVRDLYSSVFTMNPQFSIWISANDIPKSSASQAIMDRLVIIPFNHRIKKNSPEDNPNIENELSTTKNSEGILTWLVQGSVEAHQRRIQAKKEAQQALNNKDYDKVIYQDPLMPWPDSVERARNKYQYSANSALSFIFDVIYSQDEMMNIVIDSILSNDRAREYVKRGIDEHPQGMDVITAKKIFNEYRLVFDESAYITKSDLYKMYQEWSREQGMRNPATKRSFHDSVESILQEGWQNGSRVWLGISAMPHITEGFRTVVNTGNYASFLKHIAMKYDLDHLQSFSKSTDHLFVSDDKSTKSARDQLNSFIDVAPESYAHKYHINFDNVNWPEPYQTNTQINSTTNTQSNITEANNVLNDPKADQDAKNKALTVLFND</sequence>
<feature type="domain" description="SF3 helicase" evidence="5">
    <location>
        <begin position="297"/>
        <end position="468"/>
    </location>
</feature>
<protein>
    <submittedName>
        <fullName evidence="6">DNA primase/helicase, phage-associated</fullName>
    </submittedName>
</protein>
<organism evidence="6">
    <name type="scientific">Limosilactobacillus reuteri</name>
    <name type="common">Lactobacillus reuteri</name>
    <dbReference type="NCBI Taxonomy" id="1598"/>
    <lineage>
        <taxon>Bacteria</taxon>
        <taxon>Bacillati</taxon>
        <taxon>Bacillota</taxon>
        <taxon>Bacilli</taxon>
        <taxon>Lactobacillales</taxon>
        <taxon>Lactobacillaceae</taxon>
        <taxon>Limosilactobacillus</taxon>
    </lineage>
</organism>
<dbReference type="GO" id="GO:0016787">
    <property type="term" value="F:hydrolase activity"/>
    <property type="evidence" value="ECO:0007669"/>
    <property type="project" value="UniProtKB-KW"/>
</dbReference>
<dbReference type="InterPro" id="IPR051620">
    <property type="entry name" value="ORF904-like_C"/>
</dbReference>
<gene>
    <name evidence="6" type="ORF">LRLP16767_LRPG3B_00871</name>
</gene>
<dbReference type="RefSeq" id="WP_172397334.1">
    <property type="nucleotide sequence ID" value="NZ_LN887241.1"/>
</dbReference>
<dbReference type="Pfam" id="PF08706">
    <property type="entry name" value="D5_N"/>
    <property type="match status" value="1"/>
</dbReference>
<dbReference type="SMART" id="SM00885">
    <property type="entry name" value="D5_N"/>
    <property type="match status" value="1"/>
</dbReference>
<dbReference type="GO" id="GO:0005524">
    <property type="term" value="F:ATP binding"/>
    <property type="evidence" value="ECO:0007669"/>
    <property type="project" value="UniProtKB-KW"/>
</dbReference>
<dbReference type="AlphaFoldDB" id="A0A0U5JHW9"/>
<evidence type="ECO:0000313" key="6">
    <source>
        <dbReference type="EMBL" id="CUR37079.1"/>
    </source>
</evidence>
<dbReference type="EMBL" id="LN887241">
    <property type="protein sequence ID" value="CUR37079.1"/>
    <property type="molecule type" value="Genomic_DNA"/>
</dbReference>
<keyword evidence="3 6" id="KW-0347">Helicase</keyword>
<dbReference type="InterPro" id="IPR014015">
    <property type="entry name" value="Helicase_SF3_DNA-vir"/>
</dbReference>
<dbReference type="PANTHER" id="PTHR35372">
    <property type="entry name" value="ATP BINDING PROTEIN-RELATED"/>
    <property type="match status" value="1"/>
</dbReference>
<dbReference type="InterPro" id="IPR006500">
    <property type="entry name" value="Helicase_put_C_phage/plasmid"/>
</dbReference>